<evidence type="ECO:0000313" key="3">
    <source>
        <dbReference type="Proteomes" id="UP000236333"/>
    </source>
</evidence>
<name>A0A2J8ABI4_9CHLO</name>
<reference evidence="2 3" key="1">
    <citation type="journal article" date="2017" name="Mol. Biol. Evol.">
        <title>The 4-celled Tetrabaena socialis nuclear genome reveals the essential components for genetic control of cell number at the origin of multicellularity in the volvocine lineage.</title>
        <authorList>
            <person name="Featherston J."/>
            <person name="Arakaki Y."/>
            <person name="Hanschen E.R."/>
            <person name="Ferris P.J."/>
            <person name="Michod R.E."/>
            <person name="Olson B.J.S.C."/>
            <person name="Nozaki H."/>
            <person name="Durand P.M."/>
        </authorList>
    </citation>
    <scope>NUCLEOTIDE SEQUENCE [LARGE SCALE GENOMIC DNA]</scope>
    <source>
        <strain evidence="2 3">NIES-571</strain>
    </source>
</reference>
<dbReference type="PANTHER" id="PTHR11895">
    <property type="entry name" value="TRANSAMIDASE"/>
    <property type="match status" value="1"/>
</dbReference>
<dbReference type="OrthoDB" id="245563at2759"/>
<evidence type="ECO:0000259" key="1">
    <source>
        <dbReference type="Pfam" id="PF01425"/>
    </source>
</evidence>
<dbReference type="GO" id="GO:0016829">
    <property type="term" value="F:lyase activity"/>
    <property type="evidence" value="ECO:0007669"/>
    <property type="project" value="UniProtKB-KW"/>
</dbReference>
<dbReference type="InterPro" id="IPR023631">
    <property type="entry name" value="Amidase_dom"/>
</dbReference>
<dbReference type="Pfam" id="PF01425">
    <property type="entry name" value="Amidase"/>
    <property type="match status" value="1"/>
</dbReference>
<dbReference type="Proteomes" id="UP000236333">
    <property type="component" value="Unassembled WGS sequence"/>
</dbReference>
<organism evidence="2 3">
    <name type="scientific">Tetrabaena socialis</name>
    <dbReference type="NCBI Taxonomy" id="47790"/>
    <lineage>
        <taxon>Eukaryota</taxon>
        <taxon>Viridiplantae</taxon>
        <taxon>Chlorophyta</taxon>
        <taxon>core chlorophytes</taxon>
        <taxon>Chlorophyceae</taxon>
        <taxon>CS clade</taxon>
        <taxon>Chlamydomonadales</taxon>
        <taxon>Tetrabaenaceae</taxon>
        <taxon>Tetrabaena</taxon>
    </lineage>
</organism>
<dbReference type="PANTHER" id="PTHR11895:SF169">
    <property type="entry name" value="GLUTAMYL-TRNA(GLN) AMIDOTRANSFERASE"/>
    <property type="match status" value="1"/>
</dbReference>
<dbReference type="SUPFAM" id="SSF75304">
    <property type="entry name" value="Amidase signature (AS) enzymes"/>
    <property type="match status" value="2"/>
</dbReference>
<dbReference type="EMBL" id="PGGS01000074">
    <property type="protein sequence ID" value="PNH09888.1"/>
    <property type="molecule type" value="Genomic_DNA"/>
</dbReference>
<accession>A0A2J8ABI4</accession>
<dbReference type="AlphaFoldDB" id="A0A2J8ABI4"/>
<gene>
    <name evidence="2" type="ORF">TSOC_003449</name>
</gene>
<dbReference type="Gene3D" id="3.90.1300.10">
    <property type="entry name" value="Amidase signature (AS) domain"/>
    <property type="match status" value="1"/>
</dbReference>
<keyword evidence="3" id="KW-1185">Reference proteome</keyword>
<evidence type="ECO:0000313" key="2">
    <source>
        <dbReference type="EMBL" id="PNH09888.1"/>
    </source>
</evidence>
<proteinExistence type="predicted"/>
<dbReference type="InterPro" id="IPR036928">
    <property type="entry name" value="AS_sf"/>
</dbReference>
<dbReference type="InterPro" id="IPR000120">
    <property type="entry name" value="Amidase"/>
</dbReference>
<feature type="domain" description="Amidase" evidence="1">
    <location>
        <begin position="47"/>
        <end position="110"/>
    </location>
</feature>
<keyword evidence="2" id="KW-0456">Lyase</keyword>
<comment type="caution">
    <text evidence="2">The sequence shown here is derived from an EMBL/GenBank/DDBJ whole genome shotgun (WGS) entry which is preliminary data.</text>
</comment>
<sequence>MVPDALDLPALRAAYASGKCSPAELIGALYPKLGAASGVFLYLAPLDELLKRCEQLEAQPEASRGSLWGVPFGAKDNVDVAGMPTTAACPAFNYTPDKSGPVVDALLAEGGSSGATEAERRRAEHLAATGPTSVGLPFGVTLLGKAWQDEWVWGVAAKLEAAAGLRCGPAGHSVQPFAGQQ</sequence>
<protein>
    <submittedName>
        <fullName evidence="2">Urea amidolyase</fullName>
    </submittedName>
</protein>